<evidence type="ECO:0000256" key="7">
    <source>
        <dbReference type="ARBA" id="ARBA00023329"/>
    </source>
</evidence>
<evidence type="ECO:0000313" key="12">
    <source>
        <dbReference type="RefSeq" id="XP_022367633.1"/>
    </source>
</evidence>
<comment type="function">
    <text evidence="1">Involved in fertilization ability of sperm.</text>
</comment>
<comment type="similarity">
    <text evidence="8">Belongs to the SPESP1 family.</text>
</comment>
<keyword evidence="7" id="KW-0968">Cytoplasmic vesicle</keyword>
<gene>
    <name evidence="12" type="primary">LOC111153130</name>
</gene>
<dbReference type="Proteomes" id="UP000248482">
    <property type="component" value="Unplaced"/>
</dbReference>
<organism evidence="11 12">
    <name type="scientific">Enhydra lutris kenyoni</name>
    <name type="common">northern sea otter</name>
    <dbReference type="NCBI Taxonomy" id="391180"/>
    <lineage>
        <taxon>Eukaryota</taxon>
        <taxon>Metazoa</taxon>
        <taxon>Chordata</taxon>
        <taxon>Craniata</taxon>
        <taxon>Vertebrata</taxon>
        <taxon>Euteleostomi</taxon>
        <taxon>Mammalia</taxon>
        <taxon>Eutheria</taxon>
        <taxon>Laurasiatheria</taxon>
        <taxon>Carnivora</taxon>
        <taxon>Caniformia</taxon>
        <taxon>Musteloidea</taxon>
        <taxon>Mustelidae</taxon>
        <taxon>Lutrinae</taxon>
        <taxon>Enhydra</taxon>
    </lineage>
</organism>
<keyword evidence="6" id="KW-0325">Glycoprotein</keyword>
<evidence type="ECO:0000256" key="4">
    <source>
        <dbReference type="ARBA" id="ARBA00022473"/>
    </source>
</evidence>
<keyword evidence="4" id="KW-0217">Developmental protein</keyword>
<keyword evidence="11" id="KW-1185">Reference proteome</keyword>
<protein>
    <recommendedName>
        <fullName evidence="3">Sperm equatorial segment protein 1</fullName>
    </recommendedName>
</protein>
<dbReference type="PANTHER" id="PTHR31667">
    <property type="entry name" value="SPERM EQUATORIAL SEGMENT PROTEIN 1"/>
    <property type="match status" value="1"/>
</dbReference>
<dbReference type="KEGG" id="elk:111153130"/>
<evidence type="ECO:0000256" key="5">
    <source>
        <dbReference type="ARBA" id="ARBA00022729"/>
    </source>
</evidence>
<dbReference type="OrthoDB" id="9530574at2759"/>
<evidence type="ECO:0000256" key="9">
    <source>
        <dbReference type="SAM" id="MobiDB-lite"/>
    </source>
</evidence>
<dbReference type="PANTHER" id="PTHR31667:SF2">
    <property type="entry name" value="SPERM EQUATORIAL SEGMENT PROTEIN 1"/>
    <property type="match status" value="1"/>
</dbReference>
<dbReference type="GeneID" id="111153130"/>
<feature type="signal peptide" evidence="10">
    <location>
        <begin position="1"/>
        <end position="21"/>
    </location>
</feature>
<dbReference type="Pfam" id="PF15754">
    <property type="entry name" value="SPESP1"/>
    <property type="match status" value="1"/>
</dbReference>
<comment type="subcellular location">
    <subcellularLocation>
        <location evidence="2">Cytoplasmic vesicle</location>
        <location evidence="2">Secretory vesicle</location>
        <location evidence="2">Acrosome</location>
    </subcellularLocation>
</comment>
<keyword evidence="5 10" id="KW-0732">Signal</keyword>
<evidence type="ECO:0000256" key="1">
    <source>
        <dbReference type="ARBA" id="ARBA00003615"/>
    </source>
</evidence>
<evidence type="ECO:0000256" key="10">
    <source>
        <dbReference type="SAM" id="SignalP"/>
    </source>
</evidence>
<dbReference type="STRING" id="391180.A0A2Y9K302"/>
<dbReference type="InterPro" id="IPR026743">
    <property type="entry name" value="Equatorial_segment"/>
</dbReference>
<feature type="compositionally biased region" description="Polar residues" evidence="9">
    <location>
        <begin position="190"/>
        <end position="226"/>
    </location>
</feature>
<name>A0A2Y9K302_ENHLU</name>
<reference evidence="12" key="1">
    <citation type="submission" date="2025-08" db="UniProtKB">
        <authorList>
            <consortium name="RefSeq"/>
        </authorList>
    </citation>
    <scope>IDENTIFICATION</scope>
    <source>
        <tissue evidence="12">Blood</tissue>
    </source>
</reference>
<sequence length="402" mass="44780">MPMKFLVLLVALLLWPSSVPANPMTRVLGLRCGGVSLSYSRLPPTPSDLHAAASEAGGITVTPDEEQNLNHYVEVLQNLILSVPTREPGREKKSKSPNNVHSIGRKVSRLKEIITHGDVSTENDVLINPLGEETTASPTGGFTLEVQKKKPTESTAFWSIKPNNVSIVLRTDEPYIVKEPEPEPEPEPELSQTRPWLNFTETSPSPEVTSGQPSITSLSRSTDMNTVTELEDVPQLSGEYEMGTPDTVTFEKHPQILNNEDILKKISDIHSQVQGVPLAESLKPEYREDIRASREHLKRSLALAEAAEHKLQKMYKSQLLPLGRSSSGIDDIETVINTLYNSRSKLAEYLDIRYVPPEMRQKATTVFNTLKKILCVSQQETQNLIRKLLSNNIKILNLLDVP</sequence>
<evidence type="ECO:0000256" key="2">
    <source>
        <dbReference type="ARBA" id="ARBA00004218"/>
    </source>
</evidence>
<accession>A0A2Y9K302</accession>
<dbReference type="GO" id="GO:0001669">
    <property type="term" value="C:acrosomal vesicle"/>
    <property type="evidence" value="ECO:0007669"/>
    <property type="project" value="UniProtKB-SubCell"/>
</dbReference>
<proteinExistence type="inferred from homology"/>
<dbReference type="GO" id="GO:0007340">
    <property type="term" value="P:acrosome reaction"/>
    <property type="evidence" value="ECO:0007669"/>
    <property type="project" value="InterPro"/>
</dbReference>
<dbReference type="RefSeq" id="XP_022367633.1">
    <property type="nucleotide sequence ID" value="XM_022511925.1"/>
</dbReference>
<evidence type="ECO:0000256" key="6">
    <source>
        <dbReference type="ARBA" id="ARBA00023180"/>
    </source>
</evidence>
<feature type="region of interest" description="Disordered" evidence="9">
    <location>
        <begin position="178"/>
        <end position="226"/>
    </location>
</feature>
<evidence type="ECO:0000256" key="8">
    <source>
        <dbReference type="ARBA" id="ARBA00025763"/>
    </source>
</evidence>
<feature type="chain" id="PRO_5015992623" description="Sperm equatorial segment protein 1" evidence="10">
    <location>
        <begin position="22"/>
        <end position="402"/>
    </location>
</feature>
<evidence type="ECO:0000256" key="3">
    <source>
        <dbReference type="ARBA" id="ARBA00020783"/>
    </source>
</evidence>
<evidence type="ECO:0000313" key="11">
    <source>
        <dbReference type="Proteomes" id="UP000248482"/>
    </source>
</evidence>
<dbReference type="AlphaFoldDB" id="A0A2Y9K302"/>
<dbReference type="GO" id="GO:0007342">
    <property type="term" value="P:fusion of sperm to egg plasma membrane involved in single fertilization"/>
    <property type="evidence" value="ECO:0007669"/>
    <property type="project" value="InterPro"/>
</dbReference>